<dbReference type="RefSeq" id="WP_166269721.1">
    <property type="nucleotide sequence ID" value="NZ_CP048029.1"/>
</dbReference>
<evidence type="ECO:0000256" key="3">
    <source>
        <dbReference type="ARBA" id="ARBA00022692"/>
    </source>
</evidence>
<dbReference type="EMBL" id="CP048029">
    <property type="protein sequence ID" value="QIK37016.1"/>
    <property type="molecule type" value="Genomic_DNA"/>
</dbReference>
<comment type="subcellular location">
    <subcellularLocation>
        <location evidence="1">Cell membrane</location>
        <topology evidence="1">Multi-pass membrane protein</topology>
    </subcellularLocation>
</comment>
<feature type="transmembrane region" description="Helical" evidence="6">
    <location>
        <begin position="74"/>
        <end position="98"/>
    </location>
</feature>
<dbReference type="InterPro" id="IPR004633">
    <property type="entry name" value="NaPi_cotrn-rel/YqeW-like"/>
</dbReference>
<dbReference type="Pfam" id="PF02690">
    <property type="entry name" value="Na_Pi_cotrans"/>
    <property type="match status" value="2"/>
</dbReference>
<accession>A0A6G7VAX6</accession>
<dbReference type="KEGG" id="cjap:GWK36_02270"/>
<dbReference type="GO" id="GO:0044341">
    <property type="term" value="P:sodium-dependent phosphate transport"/>
    <property type="evidence" value="ECO:0007669"/>
    <property type="project" value="InterPro"/>
</dbReference>
<evidence type="ECO:0000256" key="6">
    <source>
        <dbReference type="SAM" id="Phobius"/>
    </source>
</evidence>
<feature type="transmembrane region" description="Helical" evidence="6">
    <location>
        <begin position="6"/>
        <end position="28"/>
    </location>
</feature>
<dbReference type="InterPro" id="IPR003841">
    <property type="entry name" value="Na/Pi_transpt"/>
</dbReference>
<keyword evidence="5 6" id="KW-0472">Membrane</keyword>
<keyword evidence="3 6" id="KW-0812">Transmembrane</keyword>
<sequence length="568" mass="61137">MPAQEQALAWWPMSLGLLGGLALFLYGLEQMTTALKAVAGERLHTLLQRLTTHPLLGALSGALITAILNSSSVTTVLAVGFVSAGLMSLPQAIGVILGANVGSTFTAQLIAFRLENLAYLLIALGFGLSLDPWRESVQHGGSLILGLGLVFFGLDLMSDSMAPLRNDADVIALLTKLSQPALAILVATLFTALIQSSAATLGIIITLGSQGLIGLETGIALVFGANIGTCVTALLAAIGKPRIAQRAALVHVIFNVAGVLIWIAWIDPLAYWIQWLSPARPDLPGTARLAAELPRQIANAHTLFNLANTLLFIGLTRQIARLVEWLIPDTEHVPLTDPGRAHYLDDSLMATADLALDRARLEILRMGEQVSEMMQRIMPAILAGDRQALVEIERMDNAVDRLHAAIIGYLGKISRQNLTERQTRVLMALLATVNDLENIGDLIETNLVTLGRERLTQGVAISTPTRELLIGFHRVVSRAFGSALQAVSQRNPQAAQTVIDLKVEIQLIAASAAAHEARRLVASEPNRIPAYTLEVEIIEKLQRIYHFARRIAKNAVNGTPLAHPVTNP</sequence>
<dbReference type="InterPro" id="IPR038078">
    <property type="entry name" value="PhoU-like_sf"/>
</dbReference>
<dbReference type="Pfam" id="PF01895">
    <property type="entry name" value="PhoU"/>
    <property type="match status" value="1"/>
</dbReference>
<feature type="transmembrane region" description="Helical" evidence="6">
    <location>
        <begin position="182"/>
        <end position="207"/>
    </location>
</feature>
<dbReference type="GO" id="GO:0005436">
    <property type="term" value="F:sodium:phosphate symporter activity"/>
    <property type="evidence" value="ECO:0007669"/>
    <property type="project" value="InterPro"/>
</dbReference>
<dbReference type="GO" id="GO:0005886">
    <property type="term" value="C:plasma membrane"/>
    <property type="evidence" value="ECO:0007669"/>
    <property type="project" value="UniProtKB-SubCell"/>
</dbReference>
<reference evidence="9" key="1">
    <citation type="submission" date="2020-01" db="EMBL/GenBank/DDBJ databases">
        <title>Caldichromatium gen. nov., sp. nov., a thermophilic purple sulfur bacterium member of the family Chromatiaceae isolated from Nakabusa hot spring, Japan.</title>
        <authorList>
            <person name="Saini M.K."/>
            <person name="Hanada S."/>
            <person name="Tank M."/>
        </authorList>
    </citation>
    <scope>NUCLEOTIDE SEQUENCE [LARGE SCALE GENOMIC DNA]</scope>
    <source>
        <strain evidence="9">No.7</strain>
    </source>
</reference>
<evidence type="ECO:0000256" key="5">
    <source>
        <dbReference type="ARBA" id="ARBA00023136"/>
    </source>
</evidence>
<dbReference type="AlphaFoldDB" id="A0A6G7VAX6"/>
<evidence type="ECO:0000256" key="4">
    <source>
        <dbReference type="ARBA" id="ARBA00022989"/>
    </source>
</evidence>
<keyword evidence="4 6" id="KW-1133">Transmembrane helix</keyword>
<dbReference type="NCBIfam" id="NF037997">
    <property type="entry name" value="Na_Pi_symport"/>
    <property type="match status" value="1"/>
</dbReference>
<dbReference type="SUPFAM" id="SSF109755">
    <property type="entry name" value="PhoU-like"/>
    <property type="match status" value="1"/>
</dbReference>
<keyword evidence="2" id="KW-1003">Cell membrane</keyword>
<dbReference type="Proteomes" id="UP000502699">
    <property type="component" value="Chromosome"/>
</dbReference>
<keyword evidence="9" id="KW-1185">Reference proteome</keyword>
<evidence type="ECO:0000256" key="1">
    <source>
        <dbReference type="ARBA" id="ARBA00004651"/>
    </source>
</evidence>
<dbReference type="PANTHER" id="PTHR10010">
    <property type="entry name" value="SOLUTE CARRIER FAMILY 34 SODIUM PHOSPHATE , MEMBER 2-RELATED"/>
    <property type="match status" value="1"/>
</dbReference>
<evidence type="ECO:0000313" key="9">
    <source>
        <dbReference type="Proteomes" id="UP000502699"/>
    </source>
</evidence>
<evidence type="ECO:0000313" key="8">
    <source>
        <dbReference type="EMBL" id="QIK37016.1"/>
    </source>
</evidence>
<protein>
    <submittedName>
        <fullName evidence="8">Na/Pi cotransporter family protein</fullName>
    </submittedName>
</protein>
<feature type="transmembrane region" description="Helical" evidence="6">
    <location>
        <begin position="250"/>
        <end position="273"/>
    </location>
</feature>
<evidence type="ECO:0000256" key="2">
    <source>
        <dbReference type="ARBA" id="ARBA00022475"/>
    </source>
</evidence>
<evidence type="ECO:0000259" key="7">
    <source>
        <dbReference type="Pfam" id="PF01895"/>
    </source>
</evidence>
<dbReference type="NCBIfam" id="TIGR00704">
    <property type="entry name" value="NaPi_cotrn_rel"/>
    <property type="match status" value="1"/>
</dbReference>
<dbReference type="Gene3D" id="1.20.58.220">
    <property type="entry name" value="Phosphate transport system protein phou homolog 2, domain 2"/>
    <property type="match status" value="1"/>
</dbReference>
<organism evidence="8 9">
    <name type="scientific">Caldichromatium japonicum</name>
    <dbReference type="NCBI Taxonomy" id="2699430"/>
    <lineage>
        <taxon>Bacteria</taxon>
        <taxon>Pseudomonadati</taxon>
        <taxon>Pseudomonadota</taxon>
        <taxon>Gammaproteobacteria</taxon>
        <taxon>Chromatiales</taxon>
        <taxon>Chromatiaceae</taxon>
        <taxon>Caldichromatium</taxon>
    </lineage>
</organism>
<feature type="transmembrane region" description="Helical" evidence="6">
    <location>
        <begin position="219"/>
        <end position="238"/>
    </location>
</feature>
<gene>
    <name evidence="8" type="ORF">GWK36_02270</name>
</gene>
<name>A0A6G7VAX6_9GAMM</name>
<proteinExistence type="predicted"/>
<feature type="transmembrane region" description="Helical" evidence="6">
    <location>
        <begin position="136"/>
        <end position="156"/>
    </location>
</feature>
<dbReference type="InterPro" id="IPR026022">
    <property type="entry name" value="PhoU_dom"/>
</dbReference>
<feature type="domain" description="PhoU" evidence="7">
    <location>
        <begin position="363"/>
        <end position="444"/>
    </location>
</feature>
<dbReference type="PANTHER" id="PTHR10010:SF46">
    <property type="entry name" value="SODIUM-DEPENDENT PHOSPHATE TRANSPORT PROTEIN 2B"/>
    <property type="match status" value="1"/>
</dbReference>